<sequence>MKSPFEGVEISVGANNGRRTMKISPLSDKLTQKNGNEEQIRKKITKQPKTCIPPDHVKAGNSGVSKTTVWFCTCLGKFCYKGDKSLRSLGFKWDHCDPSSLSWELS</sequence>
<evidence type="ECO:0000313" key="2">
    <source>
        <dbReference type="Proteomes" id="UP001428341"/>
    </source>
</evidence>
<dbReference type="AlphaFoldDB" id="A0AAP0QHE4"/>
<evidence type="ECO:0000313" key="1">
    <source>
        <dbReference type="EMBL" id="KAK9183052.1"/>
    </source>
</evidence>
<protein>
    <submittedName>
        <fullName evidence="1">Uncharacterized protein</fullName>
    </submittedName>
</protein>
<dbReference type="Proteomes" id="UP001428341">
    <property type="component" value="Unassembled WGS sequence"/>
</dbReference>
<organism evidence="1 2">
    <name type="scientific">Citrus x changshan-huyou</name>
    <dbReference type="NCBI Taxonomy" id="2935761"/>
    <lineage>
        <taxon>Eukaryota</taxon>
        <taxon>Viridiplantae</taxon>
        <taxon>Streptophyta</taxon>
        <taxon>Embryophyta</taxon>
        <taxon>Tracheophyta</taxon>
        <taxon>Spermatophyta</taxon>
        <taxon>Magnoliopsida</taxon>
        <taxon>eudicotyledons</taxon>
        <taxon>Gunneridae</taxon>
        <taxon>Pentapetalae</taxon>
        <taxon>rosids</taxon>
        <taxon>malvids</taxon>
        <taxon>Sapindales</taxon>
        <taxon>Rutaceae</taxon>
        <taxon>Aurantioideae</taxon>
        <taxon>Citrus</taxon>
    </lineage>
</organism>
<dbReference type="EMBL" id="JBCGBO010000024">
    <property type="protein sequence ID" value="KAK9183052.1"/>
    <property type="molecule type" value="Genomic_DNA"/>
</dbReference>
<keyword evidence="2" id="KW-1185">Reference proteome</keyword>
<gene>
    <name evidence="1" type="ORF">WN944_026201</name>
</gene>
<name>A0AAP0QHE4_9ROSI</name>
<comment type="caution">
    <text evidence="1">The sequence shown here is derived from an EMBL/GenBank/DDBJ whole genome shotgun (WGS) entry which is preliminary data.</text>
</comment>
<reference evidence="1 2" key="1">
    <citation type="submission" date="2024-05" db="EMBL/GenBank/DDBJ databases">
        <title>Haplotype-resolved chromosome-level genome assembly of Huyou (Citrus changshanensis).</title>
        <authorList>
            <person name="Miao C."/>
            <person name="Chen W."/>
            <person name="Wu Y."/>
            <person name="Wang L."/>
            <person name="Zhao S."/>
            <person name="Grierson D."/>
            <person name="Xu C."/>
            <person name="Chen K."/>
        </authorList>
    </citation>
    <scope>NUCLEOTIDE SEQUENCE [LARGE SCALE GENOMIC DNA]</scope>
    <source>
        <strain evidence="1">01-14</strain>
        <tissue evidence="1">Leaf</tissue>
    </source>
</reference>
<accession>A0AAP0QHE4</accession>
<proteinExistence type="predicted"/>